<evidence type="ECO:0000313" key="3">
    <source>
        <dbReference type="Proteomes" id="UP000077748"/>
    </source>
</evidence>
<name>A0A1A9K797_9PSED</name>
<keyword evidence="1" id="KW-1277">Toxin-antitoxin system</keyword>
<sequence>MKANLRLSRAAREDILDVLRYTESRFGSAARIRYQSLLFAAFTSLAQEPVRIGSKAREELAAGLRSLHLSHCRNETGAARVARPRHVVFYRLGNDLAVEIVRILHEAMDLERHLPRD</sequence>
<evidence type="ECO:0000256" key="1">
    <source>
        <dbReference type="ARBA" id="ARBA00022649"/>
    </source>
</evidence>
<dbReference type="Gene3D" id="3.30.2310.20">
    <property type="entry name" value="RelE-like"/>
    <property type="match status" value="1"/>
</dbReference>
<dbReference type="Proteomes" id="UP000077748">
    <property type="component" value="Chromosome"/>
</dbReference>
<dbReference type="InterPro" id="IPR035093">
    <property type="entry name" value="RelE/ParE_toxin_dom_sf"/>
</dbReference>
<accession>A0A1A9K797</accession>
<reference evidence="2 3" key="1">
    <citation type="submission" date="2016-05" db="EMBL/GenBank/DDBJ databases">
        <title>Genome Sequence of Pseudomonas citronellolis Strain SJTE-3, an Estrogens and Persistent Organic Pollutants degradation strain.</title>
        <authorList>
            <person name="Liang R."/>
        </authorList>
    </citation>
    <scope>NUCLEOTIDE SEQUENCE [LARGE SCALE GENOMIC DNA]</scope>
    <source>
        <strain evidence="2 3">SJTE-3</strain>
    </source>
</reference>
<dbReference type="RefSeq" id="WP_064582069.1">
    <property type="nucleotide sequence ID" value="NZ_CP015878.1"/>
</dbReference>
<dbReference type="AlphaFoldDB" id="A0A1A9K797"/>
<evidence type="ECO:0000313" key="2">
    <source>
        <dbReference type="EMBL" id="ANI13465.1"/>
    </source>
</evidence>
<organism evidence="2 3">
    <name type="scientific">Pseudomonas citronellolis</name>
    <dbReference type="NCBI Taxonomy" id="53408"/>
    <lineage>
        <taxon>Bacteria</taxon>
        <taxon>Pseudomonadati</taxon>
        <taxon>Pseudomonadota</taxon>
        <taxon>Gammaproteobacteria</taxon>
        <taxon>Pseudomonadales</taxon>
        <taxon>Pseudomonadaceae</taxon>
        <taxon>Pseudomonas</taxon>
    </lineage>
</organism>
<dbReference type="Pfam" id="PF05016">
    <property type="entry name" value="ParE_toxin"/>
    <property type="match status" value="1"/>
</dbReference>
<dbReference type="InterPro" id="IPR007712">
    <property type="entry name" value="RelE/ParE_toxin"/>
</dbReference>
<gene>
    <name evidence="2" type="ORF">A9C11_05465</name>
</gene>
<proteinExistence type="predicted"/>
<protein>
    <submittedName>
        <fullName evidence="2">Plasmid stabilization protein ParE</fullName>
    </submittedName>
</protein>
<dbReference type="EMBL" id="CP015878">
    <property type="protein sequence ID" value="ANI13465.1"/>
    <property type="molecule type" value="Genomic_DNA"/>
</dbReference>